<comment type="subcellular location">
    <subcellularLocation>
        <location evidence="1">Cell membrane</location>
        <topology evidence="1">Multi-pass membrane protein</topology>
    </subcellularLocation>
</comment>
<dbReference type="RefSeq" id="WP_012066417.1">
    <property type="nucleotide sequence ID" value="NC_009634.1"/>
</dbReference>
<keyword evidence="5 6" id="KW-0472">Membrane</keyword>
<evidence type="ECO:0000256" key="6">
    <source>
        <dbReference type="SAM" id="Phobius"/>
    </source>
</evidence>
<feature type="transmembrane region" description="Helical" evidence="6">
    <location>
        <begin position="73"/>
        <end position="93"/>
    </location>
</feature>
<dbReference type="Proteomes" id="UP000001107">
    <property type="component" value="Chromosome"/>
</dbReference>
<dbReference type="PANTHER" id="PTHR30086">
    <property type="entry name" value="ARGININE EXPORTER PROTEIN ARGO"/>
    <property type="match status" value="1"/>
</dbReference>
<accession>A6USN1</accession>
<dbReference type="InterPro" id="IPR001123">
    <property type="entry name" value="LeuE-type"/>
</dbReference>
<evidence type="ECO:0000256" key="5">
    <source>
        <dbReference type="ARBA" id="ARBA00023136"/>
    </source>
</evidence>
<dbReference type="HOGENOM" id="CLU_079569_3_2_2"/>
<feature type="transmembrane region" description="Helical" evidence="6">
    <location>
        <begin position="186"/>
        <end position="205"/>
    </location>
</feature>
<dbReference type="KEGG" id="mvn:Mevan_1611"/>
<proteinExistence type="predicted"/>
<dbReference type="GeneID" id="5325088"/>
<dbReference type="EMBL" id="CP000742">
    <property type="protein sequence ID" value="ABR55503.1"/>
    <property type="molecule type" value="Genomic_DNA"/>
</dbReference>
<name>A6USN1_METVS</name>
<keyword evidence="4 6" id="KW-1133">Transmembrane helix</keyword>
<evidence type="ECO:0000256" key="3">
    <source>
        <dbReference type="ARBA" id="ARBA00022692"/>
    </source>
</evidence>
<dbReference type="AlphaFoldDB" id="A6USN1"/>
<dbReference type="Pfam" id="PF01810">
    <property type="entry name" value="LysE"/>
    <property type="match status" value="1"/>
</dbReference>
<feature type="transmembrane region" description="Helical" evidence="6">
    <location>
        <begin position="116"/>
        <end position="137"/>
    </location>
</feature>
<feature type="transmembrane region" description="Helical" evidence="6">
    <location>
        <begin position="42"/>
        <end position="67"/>
    </location>
</feature>
<feature type="transmembrane region" description="Helical" evidence="6">
    <location>
        <begin position="149"/>
        <end position="174"/>
    </location>
</feature>
<dbReference type="GO" id="GO:0005886">
    <property type="term" value="C:plasma membrane"/>
    <property type="evidence" value="ECO:0007669"/>
    <property type="project" value="UniProtKB-SubCell"/>
</dbReference>
<dbReference type="STRING" id="406327.Mevan_1611"/>
<dbReference type="OrthoDB" id="202606at2157"/>
<dbReference type="PANTHER" id="PTHR30086:SF20">
    <property type="entry name" value="ARGININE EXPORTER PROTEIN ARGO-RELATED"/>
    <property type="match status" value="1"/>
</dbReference>
<feature type="transmembrane region" description="Helical" evidence="6">
    <location>
        <begin position="6"/>
        <end position="30"/>
    </location>
</feature>
<dbReference type="PIRSF" id="PIRSF006324">
    <property type="entry name" value="LeuE"/>
    <property type="match status" value="1"/>
</dbReference>
<sequence length="207" mass="22778">MIEYSNLFYFISTSIVLTLLPGPDILFVTVQSISNGKKAGILTAFGLCTGLIMHTIAASVGISAIIYNSALGFSLVKYVGAAYLIYLSINALFEKNGSNFEKTVVKEPVNLYRKGIFMNLLNPKVSLFFLAFLPQFVNSDYGNIPIQMIILGIIFTIQAILIFSAVSILSNAVSLKVFENKKFQKYVCPLKASVFGILGIKLAFFER</sequence>
<evidence type="ECO:0000256" key="1">
    <source>
        <dbReference type="ARBA" id="ARBA00004651"/>
    </source>
</evidence>
<evidence type="ECO:0000256" key="2">
    <source>
        <dbReference type="ARBA" id="ARBA00022475"/>
    </source>
</evidence>
<dbReference type="eggNOG" id="arCOG01948">
    <property type="taxonomic scope" value="Archaea"/>
</dbReference>
<organism evidence="7 8">
    <name type="scientific">Methanococcus vannielii (strain ATCC 35089 / DSM 1224 / JCM 13029 / OCM 148 / SB)</name>
    <dbReference type="NCBI Taxonomy" id="406327"/>
    <lineage>
        <taxon>Archaea</taxon>
        <taxon>Methanobacteriati</taxon>
        <taxon>Methanobacteriota</taxon>
        <taxon>Methanomada group</taxon>
        <taxon>Methanococci</taxon>
        <taxon>Methanococcales</taxon>
        <taxon>Methanococcaceae</taxon>
        <taxon>Methanococcus</taxon>
    </lineage>
</organism>
<gene>
    <name evidence="7" type="ordered locus">Mevan_1611</name>
</gene>
<evidence type="ECO:0000313" key="7">
    <source>
        <dbReference type="EMBL" id="ABR55503.1"/>
    </source>
</evidence>
<protein>
    <submittedName>
        <fullName evidence="7">Lysine exporter protein (LYSE/YGGA)</fullName>
    </submittedName>
</protein>
<dbReference type="GO" id="GO:0015171">
    <property type="term" value="F:amino acid transmembrane transporter activity"/>
    <property type="evidence" value="ECO:0007669"/>
    <property type="project" value="TreeGrafter"/>
</dbReference>
<reference evidence="7" key="1">
    <citation type="submission" date="2007-06" db="EMBL/GenBank/DDBJ databases">
        <title>Complete sequence of Methanococcus vannielii SB.</title>
        <authorList>
            <consortium name="US DOE Joint Genome Institute"/>
            <person name="Copeland A."/>
            <person name="Lucas S."/>
            <person name="Lapidus A."/>
            <person name="Barry K."/>
            <person name="Glavina del Rio T."/>
            <person name="Dalin E."/>
            <person name="Tice H."/>
            <person name="Pitluck S."/>
            <person name="Chain P."/>
            <person name="Malfatti S."/>
            <person name="Shin M."/>
            <person name="Vergez L."/>
            <person name="Schmutz J."/>
            <person name="Larimer F."/>
            <person name="Land M."/>
            <person name="Hauser L."/>
            <person name="Kyrpides N."/>
            <person name="Anderson I."/>
            <person name="Sieprawska-Lupa M."/>
            <person name="Whitman W.B."/>
            <person name="Richardson P."/>
        </authorList>
    </citation>
    <scope>NUCLEOTIDE SEQUENCE [LARGE SCALE GENOMIC DNA]</scope>
    <source>
        <strain evidence="7">SB</strain>
    </source>
</reference>
<keyword evidence="2" id="KW-1003">Cell membrane</keyword>
<keyword evidence="8" id="KW-1185">Reference proteome</keyword>
<evidence type="ECO:0000256" key="4">
    <source>
        <dbReference type="ARBA" id="ARBA00022989"/>
    </source>
</evidence>
<evidence type="ECO:0000313" key="8">
    <source>
        <dbReference type="Proteomes" id="UP000001107"/>
    </source>
</evidence>
<keyword evidence="3 6" id="KW-0812">Transmembrane</keyword>